<dbReference type="EMBL" id="LR134356">
    <property type="protein sequence ID" value="VEG51550.1"/>
    <property type="molecule type" value="Genomic_DNA"/>
</dbReference>
<dbReference type="SUPFAM" id="SSF69118">
    <property type="entry name" value="AhpD-like"/>
    <property type="match status" value="1"/>
</dbReference>
<dbReference type="InterPro" id="IPR029032">
    <property type="entry name" value="AhpD-like"/>
</dbReference>
<dbReference type="PANTHER" id="PTHR34846">
    <property type="entry name" value="4-CARBOXYMUCONOLACTONE DECARBOXYLASE FAMILY PROTEIN (AFU_ORTHOLOGUE AFUA_6G11590)"/>
    <property type="match status" value="1"/>
</dbReference>
<dbReference type="PANTHER" id="PTHR34846:SF5">
    <property type="entry name" value="CARBOXYMUCONOLACTONE DECARBOXYLASE-LIKE DOMAIN-CONTAINING PROTEIN"/>
    <property type="match status" value="1"/>
</dbReference>
<feature type="domain" description="Carboxymuconolactone decarboxylase-like" evidence="1">
    <location>
        <begin position="55"/>
        <end position="133"/>
    </location>
</feature>
<dbReference type="AlphaFoldDB" id="A0A448IGH9"/>
<keyword evidence="3" id="KW-1185">Reference proteome</keyword>
<gene>
    <name evidence="2" type="ORF">NCTC10437_00660</name>
</gene>
<protein>
    <submittedName>
        <fullName evidence="2">Carboxymuconolactone decarboxylase</fullName>
    </submittedName>
</protein>
<dbReference type="STRING" id="1791.GCA_001049355_02433"/>
<proteinExistence type="predicted"/>
<evidence type="ECO:0000259" key="1">
    <source>
        <dbReference type="Pfam" id="PF02627"/>
    </source>
</evidence>
<dbReference type="GO" id="GO:0051920">
    <property type="term" value="F:peroxiredoxin activity"/>
    <property type="evidence" value="ECO:0007669"/>
    <property type="project" value="InterPro"/>
</dbReference>
<dbReference type="InterPro" id="IPR003779">
    <property type="entry name" value="CMD-like"/>
</dbReference>
<dbReference type="Pfam" id="PF02627">
    <property type="entry name" value="CMD"/>
    <property type="match status" value="1"/>
</dbReference>
<dbReference type="KEGG" id="mauu:NCTC10437_00660"/>
<dbReference type="OrthoDB" id="4704294at2"/>
<dbReference type="Gene3D" id="1.20.1290.10">
    <property type="entry name" value="AhpD-like"/>
    <property type="match status" value="1"/>
</dbReference>
<dbReference type="RefSeq" id="WP_048632328.1">
    <property type="nucleotide sequence ID" value="NZ_CVQQ01000006.1"/>
</dbReference>
<sequence length="186" mass="20752">MSSREEPTAPVRIPPGGFKELGPLNWAIAKAGARGIRRPRFSLMNVLGRHRVLFLAWLPLSGYLLYAGKLSRRDAETVILRVGHLRGCEYELQQHRRLARSRGLDAETQARIFAGPDAEGLSDRERTLITATDEFVVTRGVSPETWQMLAGHFTKPQLIEFCLLAAQYDGLAATITTLQVPLDFPD</sequence>
<organism evidence="2 3">
    <name type="scientific">Mycolicibacterium aurum</name>
    <name type="common">Mycobacterium aurum</name>
    <dbReference type="NCBI Taxonomy" id="1791"/>
    <lineage>
        <taxon>Bacteria</taxon>
        <taxon>Bacillati</taxon>
        <taxon>Actinomycetota</taxon>
        <taxon>Actinomycetes</taxon>
        <taxon>Mycobacteriales</taxon>
        <taxon>Mycobacteriaceae</taxon>
        <taxon>Mycolicibacterium</taxon>
    </lineage>
</organism>
<evidence type="ECO:0000313" key="3">
    <source>
        <dbReference type="Proteomes" id="UP000279306"/>
    </source>
</evidence>
<accession>A0A448IGH9</accession>
<reference evidence="2 3" key="1">
    <citation type="submission" date="2018-12" db="EMBL/GenBank/DDBJ databases">
        <authorList>
            <consortium name="Pathogen Informatics"/>
        </authorList>
    </citation>
    <scope>NUCLEOTIDE SEQUENCE [LARGE SCALE GENOMIC DNA]</scope>
    <source>
        <strain evidence="2 3">NCTC10437</strain>
    </source>
</reference>
<dbReference type="Proteomes" id="UP000279306">
    <property type="component" value="Chromosome"/>
</dbReference>
<evidence type="ECO:0000313" key="2">
    <source>
        <dbReference type="EMBL" id="VEG51550.1"/>
    </source>
</evidence>
<name>A0A448IGH9_MYCAU</name>